<evidence type="ECO:0000256" key="2">
    <source>
        <dbReference type="ARBA" id="ARBA00009149"/>
    </source>
</evidence>
<dbReference type="PANTHER" id="PTHR37533:SF2">
    <property type="entry name" value="FLAGELLAR HOOK-LENGTH CONTROL PROTEIN"/>
    <property type="match status" value="1"/>
</dbReference>
<evidence type="ECO:0000256" key="4">
    <source>
        <dbReference type="SAM" id="MobiDB-lite"/>
    </source>
</evidence>
<feature type="region of interest" description="Disordered" evidence="4">
    <location>
        <begin position="477"/>
        <end position="510"/>
    </location>
</feature>
<feature type="domain" description="Flagellar hook-length control protein-like C-terminal" evidence="5">
    <location>
        <begin position="408"/>
        <end position="486"/>
    </location>
</feature>
<dbReference type="Gene3D" id="3.30.750.140">
    <property type="match status" value="1"/>
</dbReference>
<dbReference type="RefSeq" id="WP_074019658.1">
    <property type="nucleotide sequence ID" value="NZ_CAWMWP010000109.1"/>
</dbReference>
<keyword evidence="6" id="KW-0969">Cilium</keyword>
<evidence type="ECO:0000313" key="6">
    <source>
        <dbReference type="EMBL" id="OKP07265.1"/>
    </source>
</evidence>
<evidence type="ECO:0000313" key="7">
    <source>
        <dbReference type="Proteomes" id="UP000186277"/>
    </source>
</evidence>
<feature type="compositionally biased region" description="Polar residues" evidence="4">
    <location>
        <begin position="477"/>
        <end position="486"/>
    </location>
</feature>
<accession>A0A1Q5U476</accession>
<evidence type="ECO:0000256" key="1">
    <source>
        <dbReference type="ARBA" id="ARBA00003944"/>
    </source>
</evidence>
<feature type="region of interest" description="Disordered" evidence="4">
    <location>
        <begin position="299"/>
        <end position="327"/>
    </location>
</feature>
<reference evidence="6 7" key="1">
    <citation type="submission" date="2016-09" db="EMBL/GenBank/DDBJ databases">
        <title>Xenorhabdus thuongxuanensis sp. nov. and Xenorhabdus eapokensis sp. nov., isolated from Steinernema species.</title>
        <authorList>
            <person name="Kaempfer P."/>
            <person name="Tobias N.J."/>
            <person name="Phan Ke L."/>
            <person name="Bode H.B."/>
            <person name="Glaeser S.P."/>
        </authorList>
    </citation>
    <scope>NUCLEOTIDE SEQUENCE [LARGE SCALE GENOMIC DNA]</scope>
    <source>
        <strain evidence="6 7">30TX1</strain>
    </source>
</reference>
<sequence>MSLTLLPTDLKFTDKGTDKSQPTLNKARIGNHSSQFGQLLDAETVSMRKHTIQADKNSLKEEKSTSDETAESGWSQLAIMSDNNVVKNVVKNEPQIATTPQENSIEFAVLNNEDLLPNKVLSAEIPIQQVGLLNPHTNSAVLPENSPELIDNTSSKNALLQNSSPKFAVLNNEDLLSVEALSAAMPIQLAGLLTPHINSAVLPENSPELMKNSSLENLLLKNEWLDSENSTAITLLDNSAKNNKLTDINLTEQSPKVGEQDKNIQLSAKQEIPLNNKAEGFSSLQSELTPLAGQLKLATNNPATNNKTESGNTLPIETVSGNSKDPNLPQMAIQAAPALTSSAVETASIDSPTVLAPPPLLSAGQHTTGQFQLNSTTTPFTTPFTTPLLNAHLGSEEWQQQLNQHVLFFNRNGLQQAELRLHPQELGALHIRMSVEDNQAQLHFVSAHQNVRAALEAALPGLRHALAENGIQLAQSSVNSDTQGNGQHAYFADNHANNSNSNANSHAETQEPDLAAATGITPAHASAIRVTPQQITPIRGGIDTFA</sequence>
<evidence type="ECO:0000256" key="3">
    <source>
        <dbReference type="ARBA" id="ARBA00022795"/>
    </source>
</evidence>
<feature type="compositionally biased region" description="Low complexity" evidence="4">
    <location>
        <begin position="494"/>
        <end position="507"/>
    </location>
</feature>
<dbReference type="PANTHER" id="PTHR37533">
    <property type="entry name" value="FLAGELLAR HOOK-LENGTH CONTROL PROTEIN"/>
    <property type="match status" value="1"/>
</dbReference>
<dbReference type="InterPro" id="IPR021136">
    <property type="entry name" value="Flagellar_hook_control-like_C"/>
</dbReference>
<comment type="similarity">
    <text evidence="2">Belongs to the FliK family.</text>
</comment>
<keyword evidence="6" id="KW-0282">Flagellum</keyword>
<feature type="region of interest" description="Disordered" evidence="4">
    <location>
        <begin position="52"/>
        <end position="73"/>
    </location>
</feature>
<dbReference type="GO" id="GO:0044780">
    <property type="term" value="P:bacterial-type flagellum assembly"/>
    <property type="evidence" value="ECO:0007669"/>
    <property type="project" value="InterPro"/>
</dbReference>
<gene>
    <name evidence="6" type="ORF">Xentx_01542</name>
</gene>
<dbReference type="Pfam" id="PF02120">
    <property type="entry name" value="Flg_hook"/>
    <property type="match status" value="1"/>
</dbReference>
<keyword evidence="3" id="KW-1005">Bacterial flagellum biogenesis</keyword>
<comment type="function">
    <text evidence="1">Controls the length of the flagellar hook.</text>
</comment>
<organism evidence="6 7">
    <name type="scientific">Xenorhabdus thuongxuanensis</name>
    <dbReference type="NCBI Taxonomy" id="1873484"/>
    <lineage>
        <taxon>Bacteria</taxon>
        <taxon>Pseudomonadati</taxon>
        <taxon>Pseudomonadota</taxon>
        <taxon>Gammaproteobacteria</taxon>
        <taxon>Enterobacterales</taxon>
        <taxon>Morganellaceae</taxon>
        <taxon>Xenorhabdus</taxon>
    </lineage>
</organism>
<dbReference type="InterPro" id="IPR038610">
    <property type="entry name" value="FliK-like_C_sf"/>
</dbReference>
<keyword evidence="7" id="KW-1185">Reference proteome</keyword>
<name>A0A1Q5U476_9GAMM</name>
<dbReference type="InterPro" id="IPR052563">
    <property type="entry name" value="FliK"/>
</dbReference>
<evidence type="ECO:0000259" key="5">
    <source>
        <dbReference type="Pfam" id="PF02120"/>
    </source>
</evidence>
<dbReference type="PRINTS" id="PR01007">
    <property type="entry name" value="FLGHOOKFLIK"/>
</dbReference>
<protein>
    <submittedName>
        <fullName evidence="6">Flagellar hook-length control protein</fullName>
    </submittedName>
</protein>
<proteinExistence type="inferred from homology"/>
<dbReference type="EMBL" id="MKGR01000008">
    <property type="protein sequence ID" value="OKP07265.1"/>
    <property type="molecule type" value="Genomic_DNA"/>
</dbReference>
<comment type="caution">
    <text evidence="6">The sequence shown here is derived from an EMBL/GenBank/DDBJ whole genome shotgun (WGS) entry which is preliminary data.</text>
</comment>
<dbReference type="AlphaFoldDB" id="A0A1Q5U476"/>
<dbReference type="InterPro" id="IPR001635">
    <property type="entry name" value="Flag_hook_Flik"/>
</dbReference>
<feature type="compositionally biased region" description="Basic and acidic residues" evidence="4">
    <location>
        <begin position="57"/>
        <end position="66"/>
    </location>
</feature>
<keyword evidence="6" id="KW-0966">Cell projection</keyword>
<feature type="compositionally biased region" description="Polar residues" evidence="4">
    <location>
        <begin position="299"/>
        <end position="325"/>
    </location>
</feature>
<dbReference type="Proteomes" id="UP000186277">
    <property type="component" value="Unassembled WGS sequence"/>
</dbReference>
<dbReference type="GO" id="GO:0009424">
    <property type="term" value="C:bacterial-type flagellum hook"/>
    <property type="evidence" value="ECO:0007669"/>
    <property type="project" value="InterPro"/>
</dbReference>
<dbReference type="CDD" id="cd17470">
    <property type="entry name" value="T3SS_Flik_C"/>
    <property type="match status" value="1"/>
</dbReference>